<gene>
    <name evidence="5" type="ORF">CYBJADRAFT_169530</name>
</gene>
<keyword evidence="1" id="KW-0343">GTPase activation</keyword>
<dbReference type="EMBL" id="KV453942">
    <property type="protein sequence ID" value="ODV71306.1"/>
    <property type="molecule type" value="Genomic_DNA"/>
</dbReference>
<dbReference type="OMA" id="LPMGYHE"/>
<dbReference type="PANTHER" id="PTHR10194:SF142">
    <property type="entry name" value="NEUROFIBROMIN"/>
    <property type="match status" value="1"/>
</dbReference>
<dbReference type="InterPro" id="IPR008936">
    <property type="entry name" value="Rho_GTPase_activation_prot"/>
</dbReference>
<dbReference type="STRING" id="983966.A0A1E4RVN6"/>
<dbReference type="Proteomes" id="UP000094389">
    <property type="component" value="Unassembled WGS sequence"/>
</dbReference>
<evidence type="ECO:0000313" key="5">
    <source>
        <dbReference type="EMBL" id="ODV71306.1"/>
    </source>
</evidence>
<dbReference type="SUPFAM" id="SSF48350">
    <property type="entry name" value="GTPase activation domain, GAP"/>
    <property type="match status" value="1"/>
</dbReference>
<dbReference type="SMART" id="SM00323">
    <property type="entry name" value="RasGAP"/>
    <property type="match status" value="1"/>
</dbReference>
<accession>A0A1E4RVN6</accession>
<dbReference type="InterPro" id="IPR011993">
    <property type="entry name" value="PH-like_dom_sf"/>
</dbReference>
<evidence type="ECO:0000256" key="1">
    <source>
        <dbReference type="ARBA" id="ARBA00022468"/>
    </source>
</evidence>
<keyword evidence="6" id="KW-1185">Reference proteome</keyword>
<dbReference type="OrthoDB" id="28245at2759"/>
<evidence type="ECO:0000313" key="6">
    <source>
        <dbReference type="Proteomes" id="UP000094389"/>
    </source>
</evidence>
<keyword evidence="2" id="KW-0597">Phosphoprotein</keyword>
<dbReference type="GeneID" id="30990218"/>
<feature type="region of interest" description="Disordered" evidence="3">
    <location>
        <begin position="123"/>
        <end position="144"/>
    </location>
</feature>
<feature type="compositionally biased region" description="Low complexity" evidence="3">
    <location>
        <begin position="129"/>
        <end position="144"/>
    </location>
</feature>
<proteinExistence type="predicted"/>
<evidence type="ECO:0000256" key="2">
    <source>
        <dbReference type="ARBA" id="ARBA00022553"/>
    </source>
</evidence>
<reference evidence="5 6" key="1">
    <citation type="journal article" date="2016" name="Proc. Natl. Acad. Sci. U.S.A.">
        <title>Comparative genomics of biotechnologically important yeasts.</title>
        <authorList>
            <person name="Riley R."/>
            <person name="Haridas S."/>
            <person name="Wolfe K.H."/>
            <person name="Lopes M.R."/>
            <person name="Hittinger C.T."/>
            <person name="Goeker M."/>
            <person name="Salamov A.A."/>
            <person name="Wisecaver J.H."/>
            <person name="Long T.M."/>
            <person name="Calvey C.H."/>
            <person name="Aerts A.L."/>
            <person name="Barry K.W."/>
            <person name="Choi C."/>
            <person name="Clum A."/>
            <person name="Coughlan A.Y."/>
            <person name="Deshpande S."/>
            <person name="Douglass A.P."/>
            <person name="Hanson S.J."/>
            <person name="Klenk H.-P."/>
            <person name="LaButti K.M."/>
            <person name="Lapidus A."/>
            <person name="Lindquist E.A."/>
            <person name="Lipzen A.M."/>
            <person name="Meier-Kolthoff J.P."/>
            <person name="Ohm R.A."/>
            <person name="Otillar R.P."/>
            <person name="Pangilinan J.L."/>
            <person name="Peng Y."/>
            <person name="Rokas A."/>
            <person name="Rosa C.A."/>
            <person name="Scheuner C."/>
            <person name="Sibirny A.A."/>
            <person name="Slot J.C."/>
            <person name="Stielow J.B."/>
            <person name="Sun H."/>
            <person name="Kurtzman C.P."/>
            <person name="Blackwell M."/>
            <person name="Grigoriev I.V."/>
            <person name="Jeffries T.W."/>
        </authorList>
    </citation>
    <scope>NUCLEOTIDE SEQUENCE [LARGE SCALE GENOMIC DNA]</scope>
    <source>
        <strain evidence="6">ATCC 18201 / CBS 1600 / BCRC 20928 / JCM 3617 / NBRC 0987 / NRRL Y-1542</strain>
    </source>
</reference>
<organism evidence="5 6">
    <name type="scientific">Cyberlindnera jadinii (strain ATCC 18201 / CBS 1600 / BCRC 20928 / JCM 3617 / NBRC 0987 / NRRL Y-1542)</name>
    <name type="common">Torula yeast</name>
    <name type="synonym">Candida utilis</name>
    <dbReference type="NCBI Taxonomy" id="983966"/>
    <lineage>
        <taxon>Eukaryota</taxon>
        <taxon>Fungi</taxon>
        <taxon>Dikarya</taxon>
        <taxon>Ascomycota</taxon>
        <taxon>Saccharomycotina</taxon>
        <taxon>Saccharomycetes</taxon>
        <taxon>Phaffomycetales</taxon>
        <taxon>Phaffomycetaceae</taxon>
        <taxon>Cyberlindnera</taxon>
    </lineage>
</organism>
<dbReference type="InterPro" id="IPR001936">
    <property type="entry name" value="RasGAP_dom"/>
</dbReference>
<dbReference type="PROSITE" id="PS50018">
    <property type="entry name" value="RAS_GTPASE_ACTIV_2"/>
    <property type="match status" value="1"/>
</dbReference>
<dbReference type="PANTHER" id="PTHR10194">
    <property type="entry name" value="RAS GTPASE-ACTIVATING PROTEINS"/>
    <property type="match status" value="1"/>
</dbReference>
<dbReference type="Gene3D" id="3.40.525.10">
    <property type="entry name" value="CRAL-TRIO lipid binding domain"/>
    <property type="match status" value="1"/>
</dbReference>
<name>A0A1E4RVN6_CYBJN</name>
<dbReference type="GO" id="GO:0005096">
    <property type="term" value="F:GTPase activator activity"/>
    <property type="evidence" value="ECO:0007669"/>
    <property type="project" value="UniProtKB-KW"/>
</dbReference>
<dbReference type="InterPro" id="IPR036865">
    <property type="entry name" value="CRAL-TRIO_dom_sf"/>
</dbReference>
<dbReference type="Gene3D" id="1.10.506.10">
    <property type="entry name" value="GTPase Activation - p120gap, domain 1"/>
    <property type="match status" value="2"/>
</dbReference>
<protein>
    <recommendedName>
        <fullName evidence="4">Ras-GAP domain-containing protein</fullName>
    </recommendedName>
</protein>
<dbReference type="InterPro" id="IPR039360">
    <property type="entry name" value="Ras_GTPase"/>
</dbReference>
<feature type="domain" description="Ras-GAP" evidence="4">
    <location>
        <begin position="1319"/>
        <end position="1508"/>
    </location>
</feature>
<evidence type="ECO:0000256" key="3">
    <source>
        <dbReference type="SAM" id="MobiDB-lite"/>
    </source>
</evidence>
<dbReference type="Gene3D" id="2.30.29.30">
    <property type="entry name" value="Pleckstrin-homology domain (PH domain)/Phosphotyrosine-binding domain (PTB)"/>
    <property type="match status" value="1"/>
</dbReference>
<dbReference type="Pfam" id="PF00616">
    <property type="entry name" value="RasGAP"/>
    <property type="match status" value="1"/>
</dbReference>
<dbReference type="PROSITE" id="PS00509">
    <property type="entry name" value="RAS_GTPASE_ACTIV_1"/>
    <property type="match status" value="1"/>
</dbReference>
<dbReference type="GO" id="GO:0007165">
    <property type="term" value="P:signal transduction"/>
    <property type="evidence" value="ECO:0007669"/>
    <property type="project" value="UniProtKB-ARBA"/>
</dbReference>
<dbReference type="InterPro" id="IPR023152">
    <property type="entry name" value="RasGAP_CS"/>
</dbReference>
<sequence length="2684" mass="303135">MSTMIPSSKPPSESVARSLENLSLLENVFEKLYSLLPIESDKTLIEVEECQLFLSVRKSLVAMSSSELMSGIVHHVTGLLERINQHDNYLVLRQREVSSLASMLIILRLLADLMKSNWDSKDTPVRKNSVGSSHSAQSSSSSGTAVGLGSAAIDYHSVPPDKIDSQVALRAILLVSRLKSTNTLAQELSLINGKPLPLPPLCEDVAVRTHLDAIDLNCEAILRYLGAANVRDFYEFTVSKLSVLKHNIGNDSEFAPYLELFASVYLDEQWFYLYLKHIRHIMTTVRKPAYRQLVLSFFTKSLKIWIYSRPQEFLNSSKEDSKASTEAETLFDEMLSLPDSTLTKTGQNQSAGKQFRSHFKFIGTLMALNPRALQGYLEGSTPSKNSTLKKFTNFGTNKKQKFLTNVMKVLEQSQLKDSSDNVSMLESLDFVVAIAQVASSIYAYDPNNVAVQYTLETYHIVSRVLVPINITKSSPTLFNPSTVESAFLNHTRMDYYTSMCIMNSKTFIPILVDILNDQSCQLDTLNITCSILRQFSVNPVWLGAHQSQLSAMLPSLRKVMIRMGALVKSNSFNASTLNDDDETASLGKVSSASSTDNYQYRSLIASEAKTPIPGDLSRLGSNSSSALSTPTAKADKFRESAKNLLKHHHSANHVSSMHANSYSSDDTKSLTDKDTNALSVPRQILLNGFDIFKKNPHSYFFASGEVCSQVELITLVENASLFLDPLVIALRDSNNKLSFAAKQFIQSFVSVTTISDNHEAVASSYTGAALIGNVIARSILNLSSSVNTRKHIMEHFVRILEYRTNLYSLLVHHSSFKDIIKWEYDIYTELMSPIDQALLFILCIPSVETYGLTKKGYKAFYQELDKSKSPEVIRSNFAFYASVMNDSTFTTGTVALQKVTRKFFLKLTDPTPSLIAAWLKIYDKWRQFALVDYNELTQTELANFRNFAAFIAAISGIFCDEEIACQPWYTPEIRSDIRDKIDTFIDHQFSLLREDGLVTRENAREILAVECNPKTYPRMVRLLTPVVETLYTNSSTLAERDLTIIDHIIALIKAVLNKGSDLVIFGCSIDILQAVDQLSAIVDAMKTSDTILKLKIRLSMLFAEVEKSRSQLITGSAYKIRNKFLRYVYNWFDDSVSSMSKFHKQTLAATVSKDWDYMYLDIAIESSNALSLALEDLVLEAQQVLNIRELQYSKSSLFSIYFRTFLKALERFSVTEDFPVSMRHKVKTTSDNIVVCLTNLLKSNVDVGLQYALPIGYYNNLAIRVSFLKVFISIVNSYSKLGQNETPQCKARMVSNIFNLMLKHPKFMNALGNAAPAFEAPAFASCALCLSNSMNQSANLISYLVEQEIMAATSYSDILRRNSFASRSLAAFGRTVGLETLVTTLRPILTEIRDSETDIEVEKLSLEDPDGQQNLKNFMHYLTKLVNVIINSFDNIPLEFKFVCKKISEAVDEKFANSRLIAVGSFIFLRYFCPAIVSPATEKIVIVPDRQTQRKYLLLTKVLQNMANGTITSLKWPLLRTREAELLELNSKLNDFLDRLTHVDDDVSFEFKVPSDMKQGDYNFLHTFMYENWSLIRKEFLETVSGASDLEYFRTIAGQIDQFLRSAGQPTMMFGYELPPSITPEANPDLYDFMNKYATKELGDLLDYSFIYQSYSQDGTPLLVFSYSEYERVKDFDEELILYRMIQLASKIWDHKFLFVIDCTGNNGTTLFPRRSMLIFGDFAPDVMRNNCESVIFYNVSSGLYPRLMETVKKNQSFQNVPSDKFKFISGNSDRQAIMNLSLSNQAMHAYSDVRVNFSDVSLFQNDQGRFIPVSMRIGNEFLQISQTTPQRVMLRGNLKEISLNDVYHLDKIQSVAISEKTSVPNEITITFTDGQELVISSSKYLEIMRLLYFTKNRAYTSNQKSDLNQELQKNPEDLLGQLFNVIFLGLTSTSDEVRSISYNLLAASQKHFHLEFNREIVQFPEVYFPKDNNPFVFELSSMLAKSLPSMTDEFISAFFDVYNDSVTVRQRHAALLYVSPWVYNISEHVYKADAENGRDITSKMISGFLNLASKDPLFLSTLNSLVFQKICFDDELSGLLVDEVVLNAIDRVAEGAEWKSLLSCLTCFPTIAICGHVVNRLKGLSTIPFPNAKGKYTLESQSTWTQATVLVHIAVSLFFDSLLFTEMFLPDIFHIITLLIDVGPRDLRIGCHQLLLNVLLNFLSKKSIPQSSKDVIASNVSHFTSHRSRLLFGLNRESPDSFPTEISKFNARISSLESLVASLLEVIEVAGDREDKAVWLSRWNRYAVDSICRQDSVLRGRALILIGILAKEGIEDIIVKSIIKYIHGICSEDLSDPKSVYLLICAVFSLKKISEGLLVESELFGSMFWLSVFISYTNFCPLFQSGLKFMIKTLECMSIKEKFPGGETIGTIMAIKSEFSDELLFAESRCNVYITAENFDQVLLYFIIKGLQLSYAKAPAIDSLCSLFQFRFMNEAIKGEVQGHMDMAPLCYMLMLSILMNPKDFRQILDDTDLCDDFYVLNDQMQLPKLLADFLLSDSDTSNLTLIQAANYFSQGNPNEKTCLRFMTILKFIGHRNPALLMKVYHMVKMKIRAMISSSTIDSDLLSEALDVAAIAVTMPEYEDDSSMRTSTEEFLHTFKLKGILNFNFLAPDDISNATLAELRKYPSMSIMKGMLCKISKET</sequence>
<dbReference type="RefSeq" id="XP_020068345.1">
    <property type="nucleotide sequence ID" value="XM_020215822.1"/>
</dbReference>
<evidence type="ECO:0000259" key="4">
    <source>
        <dbReference type="PROSITE" id="PS50018"/>
    </source>
</evidence>